<dbReference type="PANTHER" id="PTHR45689">
    <property type="entry name" value="I[[H]] CHANNEL, ISOFORM E"/>
    <property type="match status" value="1"/>
</dbReference>
<dbReference type="AlphaFoldDB" id="A0A1Q9F3W1"/>
<organism evidence="7 8">
    <name type="scientific">Symbiodinium microadriaticum</name>
    <name type="common">Dinoflagellate</name>
    <name type="synonym">Zooxanthella microadriatica</name>
    <dbReference type="NCBI Taxonomy" id="2951"/>
    <lineage>
        <taxon>Eukaryota</taxon>
        <taxon>Sar</taxon>
        <taxon>Alveolata</taxon>
        <taxon>Dinophyceae</taxon>
        <taxon>Suessiales</taxon>
        <taxon>Symbiodiniaceae</taxon>
        <taxon>Symbiodinium</taxon>
    </lineage>
</organism>
<evidence type="ECO:0000256" key="4">
    <source>
        <dbReference type="ARBA" id="ARBA00023136"/>
    </source>
</evidence>
<evidence type="ECO:0000256" key="1">
    <source>
        <dbReference type="ARBA" id="ARBA00004141"/>
    </source>
</evidence>
<evidence type="ECO:0000256" key="5">
    <source>
        <dbReference type="SAM" id="MobiDB-lite"/>
    </source>
</evidence>
<sequence length="1161" mass="130255">MKKMTKVETQTTMTTETMPTTAQRGWRLAVAARVFPLRNHPLAKVYSTEFGQAFQDPAYQAHIHDKFQFGKGPPVAADFRVLNADVPLLASNVLLKALGMILNLNNMTATFEALGTTAHVVMISGHLAVRIDAFTSHVTHECLELLDRESWESAEPEVIFGFEPPHRGTQLKDAHCATAVTCSMEADRARDSELQDSFVHDHGQGSKARGMGSSVALGGHTTAPRPPVSSQPINVPACRDTAVRECHGPVQQLQTMRKEMAVGHRSRKMGSQALRRIFTLIGTAIALIGQYPGGTGSGSTPFFDFPEGGTGQDEHATTFGDIGRDFELRASLQVQLQFKKFGVEFNLKFNFEFEFEDNVKSQFYNSGRKRCLYPHRVIVEPPSSAVATLRVGNAPVAKSFVPTTGQPLLFPSIMSNIGVSLAFKVKVVHGSEPSPCIAPMDRIDKSPPRYADMEFMDASPTRSRYTFWELHRMLADCYETDVATSSVAPGRISWTERSSSIHRGRKGRSQSVKRDRRPSLEVTVVHPPKPPPTQELPPAPPLDPILCQSVSPDSSSEKPANVAHRSFVQTLRDLHGLGSGDNDVDVASLQLHCHDCWQTRLEKKVITTMRSQFISADASYQSSAQSHIVAVDTDTDTKPQKSWVCMLHPSGGLRTSWNLLVALCVLYDLLVIPLAVFDLPESSLSQALDIGIQAFWNLDFGLAFLTGFYDQGSLVMDRVAVARQYAKTWMVFDLFLILMDWSVTVMDHVTLTGNPAEWSRTIRMLRLLRLVRIVRAIKLRRGFVAVQDLLHSQAASLYLSFYVSLGQLLVLNHWMACAWFGVSWLNTDNWVVASGLQDKNAQHQYLACILWSFCQLGVGESPLQPTNEVEMLLNVCITFRSLITSATLISTMSSLIAGLRKIEQDETTEFRLLRRYLKHNEIRSDVGQKVTQFLQHQYALKQQARSFHARVPLLDLLSRPLFHELQFERYRLSLCKLRVIRDLLDEPGMQFSVLRQRQHETLTAAASAYLKLSGSLCYYHDEGEDVLDDSRWVAEMCLWAPWVYMGDLESMTMSELLALDADAFCATLSQNWDTQQAASMYAKRFLAAMHKQKLLTDIFVDYDHDLDSEESEVEQPLVDLSLLPFLPASWKRFCLQFLRRKRPSTRQIAPEGRAVKGRARP</sequence>
<feature type="region of interest" description="Disordered" evidence="5">
    <location>
        <begin position="497"/>
        <end position="543"/>
    </location>
</feature>
<feature type="compositionally biased region" description="Pro residues" evidence="5">
    <location>
        <begin position="527"/>
        <end position="543"/>
    </location>
</feature>
<dbReference type="SUPFAM" id="SSF51206">
    <property type="entry name" value="cAMP-binding domain-like"/>
    <property type="match status" value="1"/>
</dbReference>
<protein>
    <submittedName>
        <fullName evidence="7">Cyclic nucleotide-gated cation channel alpha-4</fullName>
    </submittedName>
</protein>
<dbReference type="PANTHER" id="PTHR45689:SF5">
    <property type="entry name" value="I[[H]] CHANNEL, ISOFORM E"/>
    <property type="match status" value="1"/>
</dbReference>
<evidence type="ECO:0000256" key="3">
    <source>
        <dbReference type="ARBA" id="ARBA00022989"/>
    </source>
</evidence>
<dbReference type="OrthoDB" id="426293at2759"/>
<dbReference type="GO" id="GO:0035725">
    <property type="term" value="P:sodium ion transmembrane transport"/>
    <property type="evidence" value="ECO:0007669"/>
    <property type="project" value="TreeGrafter"/>
</dbReference>
<reference evidence="7 8" key="1">
    <citation type="submission" date="2016-02" db="EMBL/GenBank/DDBJ databases">
        <title>Genome analysis of coral dinoflagellate symbionts highlights evolutionary adaptations to a symbiotic lifestyle.</title>
        <authorList>
            <person name="Aranda M."/>
            <person name="Li Y."/>
            <person name="Liew Y.J."/>
            <person name="Baumgarten S."/>
            <person name="Simakov O."/>
            <person name="Wilson M."/>
            <person name="Piel J."/>
            <person name="Ashoor H."/>
            <person name="Bougouffa S."/>
            <person name="Bajic V.B."/>
            <person name="Ryu T."/>
            <person name="Ravasi T."/>
            <person name="Bayer T."/>
            <person name="Micklem G."/>
            <person name="Kim H."/>
            <person name="Bhak J."/>
            <person name="Lajeunesse T.C."/>
            <person name="Voolstra C.R."/>
        </authorList>
    </citation>
    <scope>NUCLEOTIDE SEQUENCE [LARGE SCALE GENOMIC DNA]</scope>
    <source>
        <strain evidence="7 8">CCMP2467</strain>
    </source>
</reference>
<gene>
    <name evidence="7" type="primary">Cnga4</name>
    <name evidence="7" type="ORF">AK812_SmicGene1492</name>
</gene>
<keyword evidence="3" id="KW-1133">Transmembrane helix</keyword>
<accession>A0A1Q9F3W1</accession>
<feature type="domain" description="Ion transport" evidence="6">
    <location>
        <begin position="656"/>
        <end position="901"/>
    </location>
</feature>
<comment type="subcellular location">
    <subcellularLocation>
        <location evidence="1">Membrane</location>
        <topology evidence="1">Multi-pass membrane protein</topology>
    </subcellularLocation>
</comment>
<evidence type="ECO:0000313" key="8">
    <source>
        <dbReference type="Proteomes" id="UP000186817"/>
    </source>
</evidence>
<evidence type="ECO:0000256" key="2">
    <source>
        <dbReference type="ARBA" id="ARBA00022692"/>
    </source>
</evidence>
<dbReference type="Pfam" id="PF00520">
    <property type="entry name" value="Ion_trans"/>
    <property type="match status" value="1"/>
</dbReference>
<name>A0A1Q9F3W1_SYMMI</name>
<dbReference type="GO" id="GO:0005249">
    <property type="term" value="F:voltage-gated potassium channel activity"/>
    <property type="evidence" value="ECO:0007669"/>
    <property type="project" value="TreeGrafter"/>
</dbReference>
<dbReference type="GO" id="GO:0098855">
    <property type="term" value="C:HCN channel complex"/>
    <property type="evidence" value="ECO:0007669"/>
    <property type="project" value="TreeGrafter"/>
</dbReference>
<dbReference type="InterPro" id="IPR005821">
    <property type="entry name" value="Ion_trans_dom"/>
</dbReference>
<dbReference type="EMBL" id="LSRX01000016">
    <property type="protein sequence ID" value="OLQ14347.1"/>
    <property type="molecule type" value="Genomic_DNA"/>
</dbReference>
<dbReference type="InterPro" id="IPR051413">
    <property type="entry name" value="K/Na_HCN_channel"/>
</dbReference>
<keyword evidence="2" id="KW-0812">Transmembrane</keyword>
<evidence type="ECO:0000259" key="6">
    <source>
        <dbReference type="Pfam" id="PF00520"/>
    </source>
</evidence>
<keyword evidence="4" id="KW-0472">Membrane</keyword>
<dbReference type="SUPFAM" id="SSF81324">
    <property type="entry name" value="Voltage-gated potassium channels"/>
    <property type="match status" value="1"/>
</dbReference>
<proteinExistence type="predicted"/>
<dbReference type="InterPro" id="IPR018490">
    <property type="entry name" value="cNMP-bd_dom_sf"/>
</dbReference>
<dbReference type="Proteomes" id="UP000186817">
    <property type="component" value="Unassembled WGS sequence"/>
</dbReference>
<dbReference type="Gene3D" id="1.10.287.70">
    <property type="match status" value="1"/>
</dbReference>
<keyword evidence="8" id="KW-1185">Reference proteome</keyword>
<comment type="caution">
    <text evidence="7">The sequence shown here is derived from an EMBL/GenBank/DDBJ whole genome shotgun (WGS) entry which is preliminary data.</text>
</comment>
<evidence type="ECO:0000313" key="7">
    <source>
        <dbReference type="EMBL" id="OLQ14347.1"/>
    </source>
</evidence>
<dbReference type="GO" id="GO:0003254">
    <property type="term" value="P:regulation of membrane depolarization"/>
    <property type="evidence" value="ECO:0007669"/>
    <property type="project" value="TreeGrafter"/>
</dbReference>